<evidence type="ECO:0000256" key="1">
    <source>
        <dbReference type="ARBA" id="ARBA00022598"/>
    </source>
</evidence>
<protein>
    <recommendedName>
        <fullName evidence="5">ATP-grasp domain-containing protein</fullName>
    </recommendedName>
</protein>
<name>A0ABW3DNB2_9ACTN</name>
<dbReference type="Gene3D" id="3.30.470.20">
    <property type="entry name" value="ATP-grasp fold, B domain"/>
    <property type="match status" value="1"/>
</dbReference>
<keyword evidence="1" id="KW-0436">Ligase</keyword>
<sequence>MRFLVLNRNPLSERRFTEWTGPGDRLVLVTDAAALSPDPAVRAEQLRGYEHVEVVEGAYFTAAVERLVVELHARFGFEQIIAMSEFDILRAARIRELLGLEGQTSESALAYRDKLHMKRHLRGAGVPVADFAPVAHLTDLLAFIRQHDFPIVVKPRRAGGSMGVQVLRDEADLWAYVADTPELASEDGAWLLAETYVENDLFHMDGVVLDGKCRLIWPSALTSCLGPQQGEPLVSRLLDRDDPWFQPLVEMTVRALAGLPSPDCFIFHAEVFRTPGNELVFNEVASRMGGGMIEQAFGLAFGITPPEIYVRSVAKTPLLLPEAPEVMTGWALMPPRPGRLVGIPAECPVPGVSAYRTYATRGTVLSSAQLSVDKVASVVVGERTGAEVERVLRAAVSWFEDSVEIAAADGELEA</sequence>
<evidence type="ECO:0000313" key="7">
    <source>
        <dbReference type="Proteomes" id="UP001597024"/>
    </source>
</evidence>
<dbReference type="Pfam" id="PF02786">
    <property type="entry name" value="CPSase_L_D2"/>
    <property type="match status" value="1"/>
</dbReference>
<dbReference type="Proteomes" id="UP001597024">
    <property type="component" value="Unassembled WGS sequence"/>
</dbReference>
<dbReference type="PROSITE" id="PS50975">
    <property type="entry name" value="ATP_GRASP"/>
    <property type="match status" value="1"/>
</dbReference>
<proteinExistence type="predicted"/>
<dbReference type="Gene3D" id="3.30.1490.20">
    <property type="entry name" value="ATP-grasp fold, A domain"/>
    <property type="match status" value="1"/>
</dbReference>
<feature type="domain" description="ATP-grasp" evidence="5">
    <location>
        <begin position="118"/>
        <end position="314"/>
    </location>
</feature>
<dbReference type="SUPFAM" id="SSF56059">
    <property type="entry name" value="Glutathione synthetase ATP-binding domain-like"/>
    <property type="match status" value="1"/>
</dbReference>
<dbReference type="PANTHER" id="PTHR43585">
    <property type="entry name" value="FUMIPYRROLE BIOSYNTHESIS PROTEIN C"/>
    <property type="match status" value="1"/>
</dbReference>
<dbReference type="Gene3D" id="3.40.50.20">
    <property type="match status" value="1"/>
</dbReference>
<evidence type="ECO:0000256" key="4">
    <source>
        <dbReference type="PROSITE-ProRule" id="PRU00409"/>
    </source>
</evidence>
<comment type="caution">
    <text evidence="6">The sequence shown here is derived from an EMBL/GenBank/DDBJ whole genome shotgun (WGS) entry which is preliminary data.</text>
</comment>
<evidence type="ECO:0000256" key="3">
    <source>
        <dbReference type="ARBA" id="ARBA00022840"/>
    </source>
</evidence>
<evidence type="ECO:0000313" key="6">
    <source>
        <dbReference type="EMBL" id="MFD0885259.1"/>
    </source>
</evidence>
<dbReference type="EMBL" id="JBHTHX010000320">
    <property type="protein sequence ID" value="MFD0885259.1"/>
    <property type="molecule type" value="Genomic_DNA"/>
</dbReference>
<dbReference type="InterPro" id="IPR013815">
    <property type="entry name" value="ATP_grasp_subdomain_1"/>
</dbReference>
<dbReference type="InterPro" id="IPR005479">
    <property type="entry name" value="CPAse_ATP-bd"/>
</dbReference>
<dbReference type="PANTHER" id="PTHR43585:SF2">
    <property type="entry name" value="ATP-GRASP ENZYME FSQD"/>
    <property type="match status" value="1"/>
</dbReference>
<evidence type="ECO:0000256" key="2">
    <source>
        <dbReference type="ARBA" id="ARBA00022741"/>
    </source>
</evidence>
<organism evidence="6 7">
    <name type="scientific">Streptosporangium algeriense</name>
    <dbReference type="NCBI Taxonomy" id="1682748"/>
    <lineage>
        <taxon>Bacteria</taxon>
        <taxon>Bacillati</taxon>
        <taxon>Actinomycetota</taxon>
        <taxon>Actinomycetes</taxon>
        <taxon>Streptosporangiales</taxon>
        <taxon>Streptosporangiaceae</taxon>
        <taxon>Streptosporangium</taxon>
    </lineage>
</organism>
<dbReference type="InterPro" id="IPR011761">
    <property type="entry name" value="ATP-grasp"/>
</dbReference>
<gene>
    <name evidence="6" type="ORF">ACFQ08_11955</name>
</gene>
<evidence type="ECO:0000259" key="5">
    <source>
        <dbReference type="PROSITE" id="PS50975"/>
    </source>
</evidence>
<keyword evidence="7" id="KW-1185">Reference proteome</keyword>
<keyword evidence="2 4" id="KW-0547">Nucleotide-binding</keyword>
<accession>A0ABW3DNB2</accession>
<reference evidence="7" key="1">
    <citation type="journal article" date="2019" name="Int. J. Syst. Evol. Microbiol.">
        <title>The Global Catalogue of Microorganisms (GCM) 10K type strain sequencing project: providing services to taxonomists for standard genome sequencing and annotation.</title>
        <authorList>
            <consortium name="The Broad Institute Genomics Platform"/>
            <consortium name="The Broad Institute Genome Sequencing Center for Infectious Disease"/>
            <person name="Wu L."/>
            <person name="Ma J."/>
        </authorList>
    </citation>
    <scope>NUCLEOTIDE SEQUENCE [LARGE SCALE GENOMIC DNA]</scope>
    <source>
        <strain evidence="7">CCUG 62974</strain>
    </source>
</reference>
<dbReference type="InterPro" id="IPR052032">
    <property type="entry name" value="ATP-dep_AA_Ligase"/>
</dbReference>
<keyword evidence="3 4" id="KW-0067">ATP-binding</keyword>